<dbReference type="Gene3D" id="3.30.160.60">
    <property type="entry name" value="Classic Zinc Finger"/>
    <property type="match status" value="1"/>
</dbReference>
<dbReference type="EMBL" id="JMSE01001529">
    <property type="protein sequence ID" value="KDN60300.1"/>
    <property type="molecule type" value="Genomic_DNA"/>
</dbReference>
<dbReference type="OrthoDB" id="3437960at2759"/>
<evidence type="ECO:0000256" key="1">
    <source>
        <dbReference type="SAM" id="MobiDB-lite"/>
    </source>
</evidence>
<name>A0A066X2S2_COLSU</name>
<dbReference type="HOGENOM" id="CLU_2413166_0_0_1"/>
<dbReference type="Proteomes" id="UP000027238">
    <property type="component" value="Unassembled WGS sequence"/>
</dbReference>
<gene>
    <name evidence="2" type="ORF">CSUB01_12375</name>
</gene>
<dbReference type="STRING" id="1173701.A0A066X2S2"/>
<dbReference type="AlphaFoldDB" id="A0A066X2S2"/>
<evidence type="ECO:0008006" key="4">
    <source>
        <dbReference type="Google" id="ProtNLM"/>
    </source>
</evidence>
<evidence type="ECO:0000313" key="2">
    <source>
        <dbReference type="EMBL" id="KDN60300.1"/>
    </source>
</evidence>
<comment type="caution">
    <text evidence="2">The sequence shown here is derived from an EMBL/GenBank/DDBJ whole genome shotgun (WGS) entry which is preliminary data.</text>
</comment>
<sequence length="92" mass="10498">MQRHYNTHTGKRPYKCAYDGCLERFNSFNRKDIMKNHYEQRHQGGLHKSDNILNDCTLDSDSSEWPSTPGSDITENNPFSSNSIESPSTATS</sequence>
<protein>
    <recommendedName>
        <fullName evidence="4">C2H2-type domain-containing protein</fullName>
    </recommendedName>
</protein>
<reference evidence="3" key="1">
    <citation type="journal article" date="2014" name="Genome Announc.">
        <title>Draft genome sequence of Colletotrichum sublineola, a destructive pathogen of cultivated sorghum.</title>
        <authorList>
            <person name="Baroncelli R."/>
            <person name="Sanz-Martin J.M."/>
            <person name="Rech G.E."/>
            <person name="Sukno S.A."/>
            <person name="Thon M.R."/>
        </authorList>
    </citation>
    <scope>NUCLEOTIDE SEQUENCE [LARGE SCALE GENOMIC DNA]</scope>
    <source>
        <strain evidence="3">TX430BB</strain>
    </source>
</reference>
<evidence type="ECO:0000313" key="3">
    <source>
        <dbReference type="Proteomes" id="UP000027238"/>
    </source>
</evidence>
<dbReference type="SUPFAM" id="SSF57667">
    <property type="entry name" value="beta-beta-alpha zinc fingers"/>
    <property type="match status" value="1"/>
</dbReference>
<dbReference type="InterPro" id="IPR036236">
    <property type="entry name" value="Znf_C2H2_sf"/>
</dbReference>
<keyword evidence="3" id="KW-1185">Reference proteome</keyword>
<proteinExistence type="predicted"/>
<feature type="region of interest" description="Disordered" evidence="1">
    <location>
        <begin position="42"/>
        <end position="92"/>
    </location>
</feature>
<accession>A0A066X2S2</accession>
<organism evidence="2 3">
    <name type="scientific">Colletotrichum sublineola</name>
    <name type="common">Sorghum anthracnose fungus</name>
    <dbReference type="NCBI Taxonomy" id="1173701"/>
    <lineage>
        <taxon>Eukaryota</taxon>
        <taxon>Fungi</taxon>
        <taxon>Dikarya</taxon>
        <taxon>Ascomycota</taxon>
        <taxon>Pezizomycotina</taxon>
        <taxon>Sordariomycetes</taxon>
        <taxon>Hypocreomycetidae</taxon>
        <taxon>Glomerellales</taxon>
        <taxon>Glomerellaceae</taxon>
        <taxon>Colletotrichum</taxon>
        <taxon>Colletotrichum graminicola species complex</taxon>
    </lineage>
</organism>
<feature type="compositionally biased region" description="Polar residues" evidence="1">
    <location>
        <begin position="51"/>
        <end position="92"/>
    </location>
</feature>